<keyword evidence="6" id="KW-1185">Reference proteome</keyword>
<dbReference type="InterPro" id="IPR011765">
    <property type="entry name" value="Pept_M16_N"/>
</dbReference>
<comment type="caution">
    <text evidence="5">The sequence shown here is derived from an EMBL/GenBank/DDBJ whole genome shotgun (WGS) entry which is preliminary data.</text>
</comment>
<evidence type="ECO:0000259" key="4">
    <source>
        <dbReference type="Pfam" id="PF05193"/>
    </source>
</evidence>
<feature type="domain" description="Peptidase M16 C-terminal" evidence="4">
    <location>
        <begin position="182"/>
        <end position="369"/>
    </location>
</feature>
<dbReference type="PANTHER" id="PTHR11851:SF49">
    <property type="entry name" value="MITOCHONDRIAL-PROCESSING PEPTIDASE SUBUNIT ALPHA"/>
    <property type="match status" value="1"/>
</dbReference>
<comment type="similarity">
    <text evidence="1 2">Belongs to the peptidase M16 family.</text>
</comment>
<proteinExistence type="inferred from homology"/>
<reference evidence="5 6" key="1">
    <citation type="submission" date="2023-01" db="EMBL/GenBank/DDBJ databases">
        <title>Novel diversity within Roseofilum (Cyanobacteria; Desertifilaceae) from marine benthic mats with descriptions of four novel species.</title>
        <authorList>
            <person name="Wang Y."/>
            <person name="Berthold D.E."/>
            <person name="Hu J."/>
            <person name="Lefler F.W."/>
            <person name="Laughinghouse H.D. IV."/>
        </authorList>
    </citation>
    <scope>NUCLEOTIDE SEQUENCE [LARGE SCALE GENOMIC DNA]</scope>
    <source>
        <strain evidence="5 6">BLCC-M143</strain>
    </source>
</reference>
<sequence length="436" mass="49225">MTVKRLAQLLSFPHFPARQIELDNGLTLVHQQMSATPTVVADVWVAAGALQEPDESPGLAHFLEHMVFKGTDRIAPGIFDLAIENRGGVSNAATSYDYTHFYINTAVPHIGETLPYLADILLHPAIPQEEFEQEREVVLSEIRHTEDDPDWLGLSTLLQELYPHHAYGRSVLGTQTQVLSHTPEQMHQFHRNCYRPEKITVAMVGDISERDAIDLVNKSFVDLEQSPSAAIACSPSQRREKYDPLAFAPTKVTRRSFKYPRLEHARLIMGWLGPGVDKLHDAYGLDLISVLLACGRTSRLVKELEEEKELVYAISSDFSLQKESSLFTITAWLAPQYLEAVEEIICHRIAALHDLPLSKDELRSCQRQLCNDYAFSTEVPSQLAGLYGYYNTVADAKQAVDYPRRIQTLTARDIQHVARNYLNPQGYVAIHLQPLW</sequence>
<dbReference type="Pfam" id="PF05193">
    <property type="entry name" value="Peptidase_M16_C"/>
    <property type="match status" value="1"/>
</dbReference>
<dbReference type="PANTHER" id="PTHR11851">
    <property type="entry name" value="METALLOPROTEASE"/>
    <property type="match status" value="1"/>
</dbReference>
<dbReference type="Gene3D" id="3.30.830.10">
    <property type="entry name" value="Metalloenzyme, LuxS/M16 peptidase-like"/>
    <property type="match status" value="2"/>
</dbReference>
<evidence type="ECO:0000256" key="1">
    <source>
        <dbReference type="ARBA" id="ARBA00007261"/>
    </source>
</evidence>
<accession>A0ABT7C099</accession>
<dbReference type="Proteomes" id="UP001232992">
    <property type="component" value="Unassembled WGS sequence"/>
</dbReference>
<gene>
    <name evidence="5" type="ORF">PMH09_16950</name>
</gene>
<dbReference type="InterPro" id="IPR001431">
    <property type="entry name" value="Pept_M16_Zn_BS"/>
</dbReference>
<name>A0ABT7C099_9CYAN</name>
<protein>
    <submittedName>
        <fullName evidence="5">Pitrilysin family protein</fullName>
    </submittedName>
</protein>
<evidence type="ECO:0000313" key="5">
    <source>
        <dbReference type="EMBL" id="MDJ1184878.1"/>
    </source>
</evidence>
<dbReference type="Pfam" id="PF00675">
    <property type="entry name" value="Peptidase_M16"/>
    <property type="match status" value="1"/>
</dbReference>
<evidence type="ECO:0000256" key="2">
    <source>
        <dbReference type="RuleBase" id="RU004447"/>
    </source>
</evidence>
<dbReference type="SUPFAM" id="SSF63411">
    <property type="entry name" value="LuxS/MPP-like metallohydrolase"/>
    <property type="match status" value="2"/>
</dbReference>
<organism evidence="5 6">
    <name type="scientific">Roseofilum casamattae BLCC-M143</name>
    <dbReference type="NCBI Taxonomy" id="3022442"/>
    <lineage>
        <taxon>Bacteria</taxon>
        <taxon>Bacillati</taxon>
        <taxon>Cyanobacteriota</taxon>
        <taxon>Cyanophyceae</taxon>
        <taxon>Desertifilales</taxon>
        <taxon>Desertifilaceae</taxon>
        <taxon>Roseofilum</taxon>
        <taxon>Roseofilum casamattae</taxon>
    </lineage>
</organism>
<dbReference type="InterPro" id="IPR007863">
    <property type="entry name" value="Peptidase_M16_C"/>
</dbReference>
<dbReference type="InterPro" id="IPR011249">
    <property type="entry name" value="Metalloenz_LuxS/M16"/>
</dbReference>
<dbReference type="InterPro" id="IPR050361">
    <property type="entry name" value="MPP/UQCRC_Complex"/>
</dbReference>
<dbReference type="RefSeq" id="WP_283759534.1">
    <property type="nucleotide sequence ID" value="NZ_JAQOSQ010000021.1"/>
</dbReference>
<feature type="domain" description="Peptidase M16 N-terminal" evidence="3">
    <location>
        <begin position="32"/>
        <end position="174"/>
    </location>
</feature>
<dbReference type="PROSITE" id="PS00143">
    <property type="entry name" value="INSULINASE"/>
    <property type="match status" value="1"/>
</dbReference>
<evidence type="ECO:0000313" key="6">
    <source>
        <dbReference type="Proteomes" id="UP001232992"/>
    </source>
</evidence>
<dbReference type="EMBL" id="JAQOSQ010000021">
    <property type="protein sequence ID" value="MDJ1184878.1"/>
    <property type="molecule type" value="Genomic_DNA"/>
</dbReference>
<evidence type="ECO:0000259" key="3">
    <source>
        <dbReference type="Pfam" id="PF00675"/>
    </source>
</evidence>